<feature type="transmembrane region" description="Helical" evidence="6">
    <location>
        <begin position="6"/>
        <end position="26"/>
    </location>
</feature>
<feature type="transmembrane region" description="Helical" evidence="6">
    <location>
        <begin position="63"/>
        <end position="92"/>
    </location>
</feature>
<evidence type="ECO:0000256" key="4">
    <source>
        <dbReference type="ARBA" id="ARBA00022989"/>
    </source>
</evidence>
<feature type="transmembrane region" description="Helical" evidence="6">
    <location>
        <begin position="145"/>
        <end position="169"/>
    </location>
</feature>
<dbReference type="InterPro" id="IPR001123">
    <property type="entry name" value="LeuE-type"/>
</dbReference>
<dbReference type="Pfam" id="PF01810">
    <property type="entry name" value="LysE"/>
    <property type="match status" value="1"/>
</dbReference>
<evidence type="ECO:0000256" key="6">
    <source>
        <dbReference type="SAM" id="Phobius"/>
    </source>
</evidence>
<evidence type="ECO:0000313" key="8">
    <source>
        <dbReference type="Proteomes" id="UP001432000"/>
    </source>
</evidence>
<proteinExistence type="predicted"/>
<keyword evidence="5 6" id="KW-0472">Membrane</keyword>
<dbReference type="EMBL" id="CP147846">
    <property type="protein sequence ID" value="WXG68060.1"/>
    <property type="molecule type" value="Genomic_DNA"/>
</dbReference>
<dbReference type="PANTHER" id="PTHR30086:SF20">
    <property type="entry name" value="ARGININE EXPORTER PROTEIN ARGO-RELATED"/>
    <property type="match status" value="1"/>
</dbReference>
<keyword evidence="2" id="KW-1003">Cell membrane</keyword>
<evidence type="ECO:0000256" key="1">
    <source>
        <dbReference type="ARBA" id="ARBA00004651"/>
    </source>
</evidence>
<keyword evidence="3 6" id="KW-0812">Transmembrane</keyword>
<name>A0ABZ2PII6_9NOCA</name>
<feature type="transmembrane region" description="Helical" evidence="6">
    <location>
        <begin position="38"/>
        <end position="57"/>
    </location>
</feature>
<dbReference type="RefSeq" id="WP_338888024.1">
    <property type="nucleotide sequence ID" value="NZ_CP147846.1"/>
</dbReference>
<gene>
    <name evidence="7" type="ORF">WDS16_23050</name>
</gene>
<organism evidence="7 8">
    <name type="scientific">Rhodococcus sovatensis</name>
    <dbReference type="NCBI Taxonomy" id="1805840"/>
    <lineage>
        <taxon>Bacteria</taxon>
        <taxon>Bacillati</taxon>
        <taxon>Actinomycetota</taxon>
        <taxon>Actinomycetes</taxon>
        <taxon>Mycobacteriales</taxon>
        <taxon>Nocardiaceae</taxon>
        <taxon>Rhodococcus</taxon>
    </lineage>
</organism>
<dbReference type="Proteomes" id="UP001432000">
    <property type="component" value="Chromosome"/>
</dbReference>
<sequence>MVSTTAIAGVFAVALAMVLTPGPNMVYLVSRSISQGRAAGLVSLGGVALGLVVYVIATNHGLAALFAAVPTLYLVIKIAGACYLMWLAISAVRGSTTVFEVTGLQQDSNRRLFTMGLLTNLLNPKMAVMYISIIPQFVDPAAGSVLVQGLVLGGVQIAVAVSINALIVLGSGSIAQFLAVRPSWIRVQRYVMGTVLGLLAVRLATDGSRPVPA</sequence>
<reference evidence="7 8" key="1">
    <citation type="submission" date="2024-03" db="EMBL/GenBank/DDBJ databases">
        <title>Natural products discovery in diverse microorganisms through a two-stage MS feature dereplication strategy.</title>
        <authorList>
            <person name="Zhang R."/>
        </authorList>
    </citation>
    <scope>NUCLEOTIDE SEQUENCE [LARGE SCALE GENOMIC DNA]</scope>
    <source>
        <strain evidence="7 8">18930</strain>
    </source>
</reference>
<dbReference type="PANTHER" id="PTHR30086">
    <property type="entry name" value="ARGININE EXPORTER PROTEIN ARGO"/>
    <property type="match status" value="1"/>
</dbReference>
<evidence type="ECO:0000313" key="7">
    <source>
        <dbReference type="EMBL" id="WXG68060.1"/>
    </source>
</evidence>
<evidence type="ECO:0000256" key="5">
    <source>
        <dbReference type="ARBA" id="ARBA00023136"/>
    </source>
</evidence>
<keyword evidence="4 6" id="KW-1133">Transmembrane helix</keyword>
<protein>
    <submittedName>
        <fullName evidence="7">LysE family translocator</fullName>
    </submittedName>
</protein>
<keyword evidence="8" id="KW-1185">Reference proteome</keyword>
<dbReference type="PIRSF" id="PIRSF006324">
    <property type="entry name" value="LeuE"/>
    <property type="match status" value="1"/>
</dbReference>
<accession>A0ABZ2PII6</accession>
<evidence type="ECO:0000256" key="3">
    <source>
        <dbReference type="ARBA" id="ARBA00022692"/>
    </source>
</evidence>
<feature type="transmembrane region" description="Helical" evidence="6">
    <location>
        <begin position="112"/>
        <end position="133"/>
    </location>
</feature>
<comment type="subcellular location">
    <subcellularLocation>
        <location evidence="1">Cell membrane</location>
        <topology evidence="1">Multi-pass membrane protein</topology>
    </subcellularLocation>
</comment>
<evidence type="ECO:0000256" key="2">
    <source>
        <dbReference type="ARBA" id="ARBA00022475"/>
    </source>
</evidence>